<dbReference type="EMBL" id="NHYD01001516">
    <property type="protein sequence ID" value="PPQ90907.1"/>
    <property type="molecule type" value="Genomic_DNA"/>
</dbReference>
<comment type="subcellular location">
    <subcellularLocation>
        <location evidence="1">Host cell</location>
    </subcellularLocation>
    <subcellularLocation>
        <location evidence="2">Secreted</location>
    </subcellularLocation>
</comment>
<dbReference type="Proteomes" id="UP000283269">
    <property type="component" value="Unassembled WGS sequence"/>
</dbReference>
<comment type="caution">
    <text evidence="5">The sequence shown here is derived from an EMBL/GenBank/DDBJ whole genome shotgun (WGS) entry which is preliminary data.</text>
</comment>
<dbReference type="AlphaFoldDB" id="A0A409XJG7"/>
<keyword evidence="3" id="KW-0964">Secreted</keyword>
<evidence type="ECO:0000256" key="3">
    <source>
        <dbReference type="ARBA" id="ARBA00022525"/>
    </source>
</evidence>
<evidence type="ECO:0000313" key="6">
    <source>
        <dbReference type="Proteomes" id="UP000283269"/>
    </source>
</evidence>
<evidence type="ECO:0000259" key="4">
    <source>
        <dbReference type="Pfam" id="PF20147"/>
    </source>
</evidence>
<proteinExistence type="predicted"/>
<accession>A0A409XJG7</accession>
<sequence>MSLSLNCLLDGDSPDRIFTVEIPTHKSVSILKDLIKEKNSSSLGNVDPKDIDLWQVSLPIDNLETEIDPSGYTKLSPPVKKLSTFFADVADDYLH</sequence>
<name>A0A409XJG7_PSICY</name>
<feature type="domain" description="Crinkler effector protein N-terminal" evidence="4">
    <location>
        <begin position="3"/>
        <end position="95"/>
    </location>
</feature>
<evidence type="ECO:0000313" key="5">
    <source>
        <dbReference type="EMBL" id="PPQ90907.1"/>
    </source>
</evidence>
<feature type="non-terminal residue" evidence="5">
    <location>
        <position position="95"/>
    </location>
</feature>
<gene>
    <name evidence="5" type="ORF">CVT25_007870</name>
</gene>
<dbReference type="InterPro" id="IPR045379">
    <property type="entry name" value="Crinkler_N"/>
</dbReference>
<dbReference type="GO" id="GO:0005576">
    <property type="term" value="C:extracellular region"/>
    <property type="evidence" value="ECO:0007669"/>
    <property type="project" value="UniProtKB-SubCell"/>
</dbReference>
<dbReference type="InParanoid" id="A0A409XJG7"/>
<evidence type="ECO:0000256" key="2">
    <source>
        <dbReference type="ARBA" id="ARBA00004613"/>
    </source>
</evidence>
<dbReference type="OrthoDB" id="3032623at2759"/>
<organism evidence="5 6">
    <name type="scientific">Psilocybe cyanescens</name>
    <dbReference type="NCBI Taxonomy" id="93625"/>
    <lineage>
        <taxon>Eukaryota</taxon>
        <taxon>Fungi</taxon>
        <taxon>Dikarya</taxon>
        <taxon>Basidiomycota</taxon>
        <taxon>Agaricomycotina</taxon>
        <taxon>Agaricomycetes</taxon>
        <taxon>Agaricomycetidae</taxon>
        <taxon>Agaricales</taxon>
        <taxon>Agaricineae</taxon>
        <taxon>Strophariaceae</taxon>
        <taxon>Psilocybe</taxon>
    </lineage>
</organism>
<protein>
    <recommendedName>
        <fullName evidence="4">Crinkler effector protein N-terminal domain-containing protein</fullName>
    </recommendedName>
</protein>
<evidence type="ECO:0000256" key="1">
    <source>
        <dbReference type="ARBA" id="ARBA00004340"/>
    </source>
</evidence>
<dbReference type="GO" id="GO:0043657">
    <property type="term" value="C:host cell"/>
    <property type="evidence" value="ECO:0007669"/>
    <property type="project" value="UniProtKB-SubCell"/>
</dbReference>
<reference evidence="5 6" key="1">
    <citation type="journal article" date="2018" name="Evol. Lett.">
        <title>Horizontal gene cluster transfer increased hallucinogenic mushroom diversity.</title>
        <authorList>
            <person name="Reynolds H.T."/>
            <person name="Vijayakumar V."/>
            <person name="Gluck-Thaler E."/>
            <person name="Korotkin H.B."/>
            <person name="Matheny P.B."/>
            <person name="Slot J.C."/>
        </authorList>
    </citation>
    <scope>NUCLEOTIDE SEQUENCE [LARGE SCALE GENOMIC DNA]</scope>
    <source>
        <strain evidence="5 6">2631</strain>
    </source>
</reference>
<keyword evidence="6" id="KW-1185">Reference proteome</keyword>
<dbReference type="Pfam" id="PF20147">
    <property type="entry name" value="Crinkler"/>
    <property type="match status" value="1"/>
</dbReference>